<reference evidence="1 2" key="1">
    <citation type="submission" date="2024-08" db="EMBL/GenBank/DDBJ databases">
        <authorList>
            <person name="Ishaq N."/>
        </authorList>
    </citation>
    <scope>NUCLEOTIDE SEQUENCE [LARGE SCALE GENOMIC DNA]</scope>
    <source>
        <strain evidence="1 2">DSM 18651</strain>
    </source>
</reference>
<evidence type="ECO:0008006" key="3">
    <source>
        <dbReference type="Google" id="ProtNLM"/>
    </source>
</evidence>
<organism evidence="1 2">
    <name type="scientific">Microbulbifer epialgicus</name>
    <dbReference type="NCBI Taxonomy" id="393907"/>
    <lineage>
        <taxon>Bacteria</taxon>
        <taxon>Pseudomonadati</taxon>
        <taxon>Pseudomonadota</taxon>
        <taxon>Gammaproteobacteria</taxon>
        <taxon>Cellvibrionales</taxon>
        <taxon>Microbulbiferaceae</taxon>
        <taxon>Microbulbifer</taxon>
    </lineage>
</organism>
<dbReference type="EMBL" id="JBGMEK010000049">
    <property type="protein sequence ID" value="MFA0812640.1"/>
    <property type="molecule type" value="Genomic_DNA"/>
</dbReference>
<evidence type="ECO:0000313" key="2">
    <source>
        <dbReference type="Proteomes" id="UP001569428"/>
    </source>
</evidence>
<name>A0ABV4P3W9_9GAMM</name>
<sequence length="43" mass="4781">MSFRMQFEALSGFSEEEKKIAKELLDILILKHAANRLSAGDAA</sequence>
<keyword evidence="2" id="KW-1185">Reference proteome</keyword>
<accession>A0ABV4P3W9</accession>
<protein>
    <recommendedName>
        <fullName evidence="3">RelE toxin of RelE / RelB toxin-antitoxin system</fullName>
    </recommendedName>
</protein>
<evidence type="ECO:0000313" key="1">
    <source>
        <dbReference type="EMBL" id="MFA0812640.1"/>
    </source>
</evidence>
<comment type="caution">
    <text evidence="1">The sequence shown here is derived from an EMBL/GenBank/DDBJ whole genome shotgun (WGS) entry which is preliminary data.</text>
</comment>
<proteinExistence type="predicted"/>
<gene>
    <name evidence="1" type="ORF">ACCI49_17130</name>
</gene>
<dbReference type="RefSeq" id="WP_371840333.1">
    <property type="nucleotide sequence ID" value="NZ_JBGMEK010000049.1"/>
</dbReference>
<dbReference type="Proteomes" id="UP001569428">
    <property type="component" value="Unassembled WGS sequence"/>
</dbReference>